<evidence type="ECO:0000256" key="2">
    <source>
        <dbReference type="ARBA" id="ARBA00022898"/>
    </source>
</evidence>
<dbReference type="Gene3D" id="3.90.1150.10">
    <property type="entry name" value="Aspartate Aminotransferase, domain 1"/>
    <property type="match status" value="1"/>
</dbReference>
<dbReference type="EMBL" id="MJUW02000027">
    <property type="protein sequence ID" value="OQD46574.1"/>
    <property type="molecule type" value="Genomic_DNA"/>
</dbReference>
<organism evidence="7 8">
    <name type="scientific">Candidatus Brocadia sapporoensis</name>
    <dbReference type="NCBI Taxonomy" id="392547"/>
    <lineage>
        <taxon>Bacteria</taxon>
        <taxon>Pseudomonadati</taxon>
        <taxon>Planctomycetota</taxon>
        <taxon>Candidatus Brocadiia</taxon>
        <taxon>Candidatus Brocadiales</taxon>
        <taxon>Candidatus Brocadiaceae</taxon>
        <taxon>Candidatus Brocadia</taxon>
    </lineage>
</organism>
<keyword evidence="7" id="KW-0032">Aminotransferase</keyword>
<dbReference type="CDD" id="cd00616">
    <property type="entry name" value="AHBA_syn"/>
    <property type="match status" value="1"/>
</dbReference>
<reference evidence="7 8" key="1">
    <citation type="journal article" date="2016" name="Genome Announc.">
        <title>Draft Genome Sequence of the Anaerobic Ammonium-Oxidizing Bacterium 'Candidatus Brocadia sp. 40'.</title>
        <authorList>
            <person name="Ali M."/>
            <person name="Haroon M.F."/>
            <person name="Narita Y."/>
            <person name="Zhang L."/>
            <person name="Rangel Shaw D."/>
            <person name="Okabe S."/>
            <person name="Saikaly P.E."/>
        </authorList>
    </citation>
    <scope>NUCLEOTIDE SEQUENCE [LARGE SCALE GENOMIC DNA]</scope>
    <source>
        <strain evidence="7 8">40</strain>
    </source>
</reference>
<dbReference type="Proteomes" id="UP000242219">
    <property type="component" value="Unassembled WGS sequence"/>
</dbReference>
<proteinExistence type="inferred from homology"/>
<comment type="cofactor">
    <cofactor evidence="1">
        <name>pyridoxal 5'-phosphate</name>
        <dbReference type="ChEBI" id="CHEBI:597326"/>
    </cofactor>
</comment>
<dbReference type="FunFam" id="3.90.1150.10:FF:000030">
    <property type="entry name" value="UDP-4-amino-4-deoxy-L-arabinose--oxoglutarate aminotransferase"/>
    <property type="match status" value="1"/>
</dbReference>
<dbReference type="InterPro" id="IPR015421">
    <property type="entry name" value="PyrdxlP-dep_Trfase_major"/>
</dbReference>
<dbReference type="PIRSF" id="PIRSF000390">
    <property type="entry name" value="PLP_StrS"/>
    <property type="match status" value="1"/>
</dbReference>
<comment type="similarity">
    <text evidence="3 6">Belongs to the DegT/DnrJ/EryC1 family.</text>
</comment>
<dbReference type="SUPFAM" id="SSF53383">
    <property type="entry name" value="PLP-dependent transferases"/>
    <property type="match status" value="1"/>
</dbReference>
<gene>
    <name evidence="7" type="ORF">BIY37_02430</name>
</gene>
<dbReference type="RefSeq" id="WP_070066245.1">
    <property type="nucleotide sequence ID" value="NZ_MJUW02000027.1"/>
</dbReference>
<evidence type="ECO:0000256" key="4">
    <source>
        <dbReference type="PIRSR" id="PIRSR000390-1"/>
    </source>
</evidence>
<dbReference type="PANTHER" id="PTHR30244:SF34">
    <property type="entry name" value="DTDP-4-AMINO-4,6-DIDEOXYGALACTOSE TRANSAMINASE"/>
    <property type="match status" value="1"/>
</dbReference>
<accession>A0A1V6M2D4</accession>
<evidence type="ECO:0000313" key="7">
    <source>
        <dbReference type="EMBL" id="OQD46574.1"/>
    </source>
</evidence>
<keyword evidence="7" id="KW-0808">Transferase</keyword>
<dbReference type="Pfam" id="PF01041">
    <property type="entry name" value="DegT_DnrJ_EryC1"/>
    <property type="match status" value="1"/>
</dbReference>
<dbReference type="GO" id="GO:0030170">
    <property type="term" value="F:pyridoxal phosphate binding"/>
    <property type="evidence" value="ECO:0007669"/>
    <property type="project" value="TreeGrafter"/>
</dbReference>
<evidence type="ECO:0000256" key="3">
    <source>
        <dbReference type="ARBA" id="ARBA00037999"/>
    </source>
</evidence>
<feature type="active site" description="Proton acceptor" evidence="4">
    <location>
        <position position="183"/>
    </location>
</feature>
<comment type="caution">
    <text evidence="7">The sequence shown here is derived from an EMBL/GenBank/DDBJ whole genome shotgun (WGS) entry which is preliminary data.</text>
</comment>
<dbReference type="Gene3D" id="3.40.640.10">
    <property type="entry name" value="Type I PLP-dependent aspartate aminotransferase-like (Major domain)"/>
    <property type="match status" value="1"/>
</dbReference>
<dbReference type="PANTHER" id="PTHR30244">
    <property type="entry name" value="TRANSAMINASE"/>
    <property type="match status" value="1"/>
</dbReference>
<protein>
    <submittedName>
        <fullName evidence="7">UDP-4-amino-4-deoxy-L-arabinose--oxoglutarate aminotransferase</fullName>
    </submittedName>
</protein>
<evidence type="ECO:0000256" key="5">
    <source>
        <dbReference type="PIRSR" id="PIRSR000390-2"/>
    </source>
</evidence>
<dbReference type="InterPro" id="IPR015424">
    <property type="entry name" value="PyrdxlP-dep_Trfase"/>
</dbReference>
<keyword evidence="8" id="KW-1185">Reference proteome</keyword>
<dbReference type="AlphaFoldDB" id="A0A1V6M2D4"/>
<evidence type="ECO:0000313" key="8">
    <source>
        <dbReference type="Proteomes" id="UP000242219"/>
    </source>
</evidence>
<sequence length="383" mass="42217">MRSKFLPFSAPTITEDDIAAVAEVLRSGWITTGQKSADFEKKFAEYIGCPAAVVLTSATAGMHVAFNALGIGPGDEVITPSITWVSTVNLAVLAGARPVFVDVDRDTLMASASSIAAVMTPKTKVIIPVHFAGSAVDMDPIMELAKKHGVAVIEDAAHAAGTRYKGNHVGKTGTSIFSFHPIKNMTTGEGGMFCSDDAALVERIRRLKFHGLGVDAFDRQMQGRSPQAEVLEPGYKYNMTDISAVLGLRQLARLEEFNAKRTDLAMLYRRRLAEIDELIPLTDAKYPVRHAWHLFIVRLDTDKAGMSRDDFMMELKARNIGTGLHFRAVHLQKYYLEKMGMRRGMLPNTEWNSDRICSLPLFPNMTGQDVDDVVDAIKEILKK</sequence>
<dbReference type="InterPro" id="IPR000653">
    <property type="entry name" value="DegT/StrS_aminotransferase"/>
</dbReference>
<dbReference type="InterPro" id="IPR015422">
    <property type="entry name" value="PyrdxlP-dep_Trfase_small"/>
</dbReference>
<evidence type="ECO:0000256" key="1">
    <source>
        <dbReference type="ARBA" id="ARBA00001933"/>
    </source>
</evidence>
<feature type="modified residue" description="N6-(pyridoxal phosphate)lysine" evidence="5">
    <location>
        <position position="183"/>
    </location>
</feature>
<keyword evidence="2 5" id="KW-0663">Pyridoxal phosphate</keyword>
<name>A0A1V6M2D4_9BACT</name>
<dbReference type="GO" id="GO:0000271">
    <property type="term" value="P:polysaccharide biosynthetic process"/>
    <property type="evidence" value="ECO:0007669"/>
    <property type="project" value="TreeGrafter"/>
</dbReference>
<dbReference type="GO" id="GO:0008483">
    <property type="term" value="F:transaminase activity"/>
    <property type="evidence" value="ECO:0007669"/>
    <property type="project" value="UniProtKB-KW"/>
</dbReference>
<evidence type="ECO:0000256" key="6">
    <source>
        <dbReference type="RuleBase" id="RU004508"/>
    </source>
</evidence>